<dbReference type="PANTHER" id="PTHR43194">
    <property type="entry name" value="HYDROLASE ALPHA/BETA FOLD FAMILY"/>
    <property type="match status" value="1"/>
</dbReference>
<dbReference type="PRINTS" id="PR00412">
    <property type="entry name" value="EPOXHYDRLASE"/>
</dbReference>
<dbReference type="InterPro" id="IPR000073">
    <property type="entry name" value="AB_hydrolase_1"/>
</dbReference>
<dbReference type="InterPro" id="IPR050228">
    <property type="entry name" value="Carboxylesterase_BioH"/>
</dbReference>
<gene>
    <name evidence="2" type="ORF">ACIB24_12855</name>
</gene>
<organism evidence="2 3">
    <name type="scientific">Spongisporangium articulatum</name>
    <dbReference type="NCBI Taxonomy" id="3362603"/>
    <lineage>
        <taxon>Bacteria</taxon>
        <taxon>Bacillati</taxon>
        <taxon>Actinomycetota</taxon>
        <taxon>Actinomycetes</taxon>
        <taxon>Kineosporiales</taxon>
        <taxon>Kineosporiaceae</taxon>
        <taxon>Spongisporangium</taxon>
    </lineage>
</organism>
<dbReference type="Gene3D" id="3.40.50.1820">
    <property type="entry name" value="alpha/beta hydrolase"/>
    <property type="match status" value="1"/>
</dbReference>
<dbReference type="PRINTS" id="PR00111">
    <property type="entry name" value="ABHYDROLASE"/>
</dbReference>
<evidence type="ECO:0000313" key="3">
    <source>
        <dbReference type="Proteomes" id="UP001612915"/>
    </source>
</evidence>
<keyword evidence="2" id="KW-0378">Hydrolase</keyword>
<sequence length="266" mass="28574">MSTRETLERPEGRLAYTTYGPADGELVVAAHGMGDTGAVYSVLATDLAAAGYRVAVLDLRGHGDSDLTFDDYDDEALASDLVALLEKLGPGHVAGNSMGAGAAVIAAAHRPDLVRKLVLIGPFARNPKVNPLLVTAMRVAMLRPFGPLAWKAYLKTAYPSRYPADHVDALLTGLRRPGRWRAFYRTTRTSHAPAEAALPGVRAESLVVMGTRDPDWPDPTAEAQWLRDGLDARLVLVEGAGHYPHFEFPEVVSPAVLAFLKDTPVA</sequence>
<keyword evidence="3" id="KW-1185">Reference proteome</keyword>
<dbReference type="Proteomes" id="UP001612915">
    <property type="component" value="Unassembled WGS sequence"/>
</dbReference>
<dbReference type="GO" id="GO:0016787">
    <property type="term" value="F:hydrolase activity"/>
    <property type="evidence" value="ECO:0007669"/>
    <property type="project" value="UniProtKB-KW"/>
</dbReference>
<comment type="caution">
    <text evidence="2">The sequence shown here is derived from an EMBL/GenBank/DDBJ whole genome shotgun (WGS) entry which is preliminary data.</text>
</comment>
<dbReference type="Pfam" id="PF12697">
    <property type="entry name" value="Abhydrolase_6"/>
    <property type="match status" value="1"/>
</dbReference>
<proteinExistence type="predicted"/>
<dbReference type="RefSeq" id="WP_398280658.1">
    <property type="nucleotide sequence ID" value="NZ_JBITLV010000004.1"/>
</dbReference>
<dbReference type="InterPro" id="IPR000639">
    <property type="entry name" value="Epox_hydrolase-like"/>
</dbReference>
<reference evidence="2 3" key="1">
    <citation type="submission" date="2024-10" db="EMBL/GenBank/DDBJ databases">
        <title>The Natural Products Discovery Center: Release of the First 8490 Sequenced Strains for Exploring Actinobacteria Biosynthetic Diversity.</title>
        <authorList>
            <person name="Kalkreuter E."/>
            <person name="Kautsar S.A."/>
            <person name="Yang D."/>
            <person name="Bader C.D."/>
            <person name="Teijaro C.N."/>
            <person name="Fluegel L."/>
            <person name="Davis C.M."/>
            <person name="Simpson J.R."/>
            <person name="Lauterbach L."/>
            <person name="Steele A.D."/>
            <person name="Gui C."/>
            <person name="Meng S."/>
            <person name="Li G."/>
            <person name="Viehrig K."/>
            <person name="Ye F."/>
            <person name="Su P."/>
            <person name="Kiefer A.F."/>
            <person name="Nichols A."/>
            <person name="Cepeda A.J."/>
            <person name="Yan W."/>
            <person name="Fan B."/>
            <person name="Jiang Y."/>
            <person name="Adhikari A."/>
            <person name="Zheng C.-J."/>
            <person name="Schuster L."/>
            <person name="Cowan T.M."/>
            <person name="Smanski M.J."/>
            <person name="Chevrette M.G."/>
            <person name="De Carvalho L.P.S."/>
            <person name="Shen B."/>
        </authorList>
    </citation>
    <scope>NUCLEOTIDE SEQUENCE [LARGE SCALE GENOMIC DNA]</scope>
    <source>
        <strain evidence="2 3">NPDC049639</strain>
    </source>
</reference>
<feature type="domain" description="AB hydrolase-1" evidence="1">
    <location>
        <begin position="27"/>
        <end position="253"/>
    </location>
</feature>
<protein>
    <submittedName>
        <fullName evidence="2">Alpha/beta fold hydrolase</fullName>
    </submittedName>
</protein>
<accession>A0ABW8ANJ4</accession>
<evidence type="ECO:0000313" key="2">
    <source>
        <dbReference type="EMBL" id="MFI7587955.1"/>
    </source>
</evidence>
<dbReference type="PANTHER" id="PTHR43194:SF2">
    <property type="entry name" value="PEROXISOMAL MEMBRANE PROTEIN LPX1"/>
    <property type="match status" value="1"/>
</dbReference>
<name>A0ABW8ANJ4_9ACTN</name>
<dbReference type="EMBL" id="JBITLV010000004">
    <property type="protein sequence ID" value="MFI7587955.1"/>
    <property type="molecule type" value="Genomic_DNA"/>
</dbReference>
<dbReference type="SUPFAM" id="SSF53474">
    <property type="entry name" value="alpha/beta-Hydrolases"/>
    <property type="match status" value="1"/>
</dbReference>
<dbReference type="InterPro" id="IPR029058">
    <property type="entry name" value="AB_hydrolase_fold"/>
</dbReference>
<evidence type="ECO:0000259" key="1">
    <source>
        <dbReference type="Pfam" id="PF12697"/>
    </source>
</evidence>